<feature type="region of interest" description="Disordered" evidence="1">
    <location>
        <begin position="60"/>
        <end position="79"/>
    </location>
</feature>
<sequence>SNRDVRILLCRGGLVVKSRLRGRRVPGSKPDSTKDPPCMEPVISNGQPSFRWCGVEVWRREGRSSGSSSPSDRGRKLRGEFQNSPCVASKCEAIITKLVN</sequence>
<reference evidence="3 4" key="1">
    <citation type="journal article" date="2019" name="Sci. Rep.">
        <title>Orb-weaving spider Araneus ventricosus genome elucidates the spidroin gene catalogue.</title>
        <authorList>
            <person name="Kono N."/>
            <person name="Nakamura H."/>
            <person name="Ohtoshi R."/>
            <person name="Moran D.A.P."/>
            <person name="Shinohara A."/>
            <person name="Yoshida Y."/>
            <person name="Fujiwara M."/>
            <person name="Mori M."/>
            <person name="Tomita M."/>
            <person name="Arakawa K."/>
        </authorList>
    </citation>
    <scope>NUCLEOTIDE SEQUENCE [LARGE SCALE GENOMIC DNA]</scope>
</reference>
<dbReference type="EMBL" id="BGPR01098393">
    <property type="protein sequence ID" value="GBM49047.1"/>
    <property type="molecule type" value="Genomic_DNA"/>
</dbReference>
<feature type="region of interest" description="Disordered" evidence="1">
    <location>
        <begin position="22"/>
        <end position="41"/>
    </location>
</feature>
<dbReference type="EMBL" id="BGPR01098392">
    <property type="protein sequence ID" value="GBM49041.1"/>
    <property type="molecule type" value="Genomic_DNA"/>
</dbReference>
<feature type="non-terminal residue" evidence="3">
    <location>
        <position position="1"/>
    </location>
</feature>
<comment type="caution">
    <text evidence="3">The sequence shown here is derived from an EMBL/GenBank/DDBJ whole genome shotgun (WGS) entry which is preliminary data.</text>
</comment>
<evidence type="ECO:0000256" key="1">
    <source>
        <dbReference type="SAM" id="MobiDB-lite"/>
    </source>
</evidence>
<protein>
    <submittedName>
        <fullName evidence="3">Uncharacterized protein</fullName>
    </submittedName>
</protein>
<keyword evidence="4" id="KW-1185">Reference proteome</keyword>
<dbReference type="AlphaFoldDB" id="A0A4Y2G720"/>
<dbReference type="Proteomes" id="UP000499080">
    <property type="component" value="Unassembled WGS sequence"/>
</dbReference>
<evidence type="ECO:0000313" key="4">
    <source>
        <dbReference type="Proteomes" id="UP000499080"/>
    </source>
</evidence>
<accession>A0A4Y2G720</accession>
<organism evidence="3 4">
    <name type="scientific">Araneus ventricosus</name>
    <name type="common">Orbweaver spider</name>
    <name type="synonym">Epeira ventricosa</name>
    <dbReference type="NCBI Taxonomy" id="182803"/>
    <lineage>
        <taxon>Eukaryota</taxon>
        <taxon>Metazoa</taxon>
        <taxon>Ecdysozoa</taxon>
        <taxon>Arthropoda</taxon>
        <taxon>Chelicerata</taxon>
        <taxon>Arachnida</taxon>
        <taxon>Araneae</taxon>
        <taxon>Araneomorphae</taxon>
        <taxon>Entelegynae</taxon>
        <taxon>Araneoidea</taxon>
        <taxon>Araneidae</taxon>
        <taxon>Araneus</taxon>
    </lineage>
</organism>
<evidence type="ECO:0000313" key="3">
    <source>
        <dbReference type="EMBL" id="GBM49047.1"/>
    </source>
</evidence>
<evidence type="ECO:0000313" key="2">
    <source>
        <dbReference type="EMBL" id="GBM49041.1"/>
    </source>
</evidence>
<name>A0A4Y2G720_ARAVE</name>
<proteinExistence type="predicted"/>
<gene>
    <name evidence="2" type="ORF">AVEN_117904_1</name>
    <name evidence="3" type="ORF">AVEN_120644_1</name>
</gene>